<accession>A0A3A4ARD9</accession>
<dbReference type="PROSITE" id="PS51186">
    <property type="entry name" value="GNAT"/>
    <property type="match status" value="1"/>
</dbReference>
<dbReference type="Proteomes" id="UP000265768">
    <property type="component" value="Unassembled WGS sequence"/>
</dbReference>
<sequence length="160" mass="17735">MISLEPLRADHAAALLAFELENRAYFAASIPDRGDAYFAEFEERHRALLEEQETGTIRFHVLVDPAGEILGRINLIDLAEGSAELGYRIAEKAAGRGLATEGVLRVFALASGEYGLRELRAVTNLDNIGSRRVLERTGFRPVAEFDLDGRPAIRYLRPLP</sequence>
<dbReference type="AlphaFoldDB" id="A0A3A4ARD9"/>
<dbReference type="InterPro" id="IPR000182">
    <property type="entry name" value="GNAT_dom"/>
</dbReference>
<dbReference type="EMBL" id="QZEY01000006">
    <property type="protein sequence ID" value="RJL31671.1"/>
    <property type="molecule type" value="Genomic_DNA"/>
</dbReference>
<dbReference type="Pfam" id="PF13302">
    <property type="entry name" value="Acetyltransf_3"/>
    <property type="match status" value="1"/>
</dbReference>
<gene>
    <name evidence="2" type="ORF">D5H75_18370</name>
</gene>
<evidence type="ECO:0000313" key="2">
    <source>
        <dbReference type="EMBL" id="RJL31671.1"/>
    </source>
</evidence>
<protein>
    <submittedName>
        <fullName evidence="2">N-acetyltransferase</fullName>
    </submittedName>
</protein>
<keyword evidence="3" id="KW-1185">Reference proteome</keyword>
<dbReference type="OrthoDB" id="5125488at2"/>
<name>A0A3A4ARD9_9ACTN</name>
<dbReference type="Gene3D" id="3.40.630.30">
    <property type="match status" value="1"/>
</dbReference>
<dbReference type="InterPro" id="IPR051531">
    <property type="entry name" value="N-acetyltransferase"/>
</dbReference>
<evidence type="ECO:0000313" key="3">
    <source>
        <dbReference type="Proteomes" id="UP000265768"/>
    </source>
</evidence>
<dbReference type="RefSeq" id="WP_119927700.1">
    <property type="nucleotide sequence ID" value="NZ_QZEY01000006.1"/>
</dbReference>
<organism evidence="2 3">
    <name type="scientific">Bailinhaonella thermotolerans</name>
    <dbReference type="NCBI Taxonomy" id="1070861"/>
    <lineage>
        <taxon>Bacteria</taxon>
        <taxon>Bacillati</taxon>
        <taxon>Actinomycetota</taxon>
        <taxon>Actinomycetes</taxon>
        <taxon>Streptosporangiales</taxon>
        <taxon>Streptosporangiaceae</taxon>
        <taxon>Bailinhaonella</taxon>
    </lineage>
</organism>
<proteinExistence type="predicted"/>
<dbReference type="PANTHER" id="PTHR43792">
    <property type="entry name" value="GNAT FAMILY, PUTATIVE (AFU_ORTHOLOGUE AFUA_3G00765)-RELATED-RELATED"/>
    <property type="match status" value="1"/>
</dbReference>
<feature type="domain" description="N-acetyltransferase" evidence="1">
    <location>
        <begin position="2"/>
        <end position="160"/>
    </location>
</feature>
<dbReference type="GO" id="GO:0016747">
    <property type="term" value="F:acyltransferase activity, transferring groups other than amino-acyl groups"/>
    <property type="evidence" value="ECO:0007669"/>
    <property type="project" value="InterPro"/>
</dbReference>
<reference evidence="2 3" key="1">
    <citation type="submission" date="2018-09" db="EMBL/GenBank/DDBJ databases">
        <title>YIM 75507 draft genome.</title>
        <authorList>
            <person name="Tang S."/>
            <person name="Feng Y."/>
        </authorList>
    </citation>
    <scope>NUCLEOTIDE SEQUENCE [LARGE SCALE GENOMIC DNA]</scope>
    <source>
        <strain evidence="2 3">YIM 75507</strain>
    </source>
</reference>
<dbReference type="InterPro" id="IPR016181">
    <property type="entry name" value="Acyl_CoA_acyltransferase"/>
</dbReference>
<evidence type="ECO:0000259" key="1">
    <source>
        <dbReference type="PROSITE" id="PS51186"/>
    </source>
</evidence>
<keyword evidence="2" id="KW-0808">Transferase</keyword>
<dbReference type="SUPFAM" id="SSF55729">
    <property type="entry name" value="Acyl-CoA N-acyltransferases (Nat)"/>
    <property type="match status" value="1"/>
</dbReference>
<comment type="caution">
    <text evidence="2">The sequence shown here is derived from an EMBL/GenBank/DDBJ whole genome shotgun (WGS) entry which is preliminary data.</text>
</comment>